<feature type="compositionally biased region" description="Polar residues" evidence="2">
    <location>
        <begin position="1996"/>
        <end position="2016"/>
    </location>
</feature>
<feature type="compositionally biased region" description="Basic and acidic residues" evidence="2">
    <location>
        <begin position="916"/>
        <end position="925"/>
    </location>
</feature>
<evidence type="ECO:0008006" key="5">
    <source>
        <dbReference type="Google" id="ProtNLM"/>
    </source>
</evidence>
<feature type="region of interest" description="Disordered" evidence="2">
    <location>
        <begin position="373"/>
        <end position="392"/>
    </location>
</feature>
<feature type="compositionally biased region" description="Basic and acidic residues" evidence="2">
    <location>
        <begin position="655"/>
        <end position="695"/>
    </location>
</feature>
<feature type="compositionally biased region" description="Basic residues" evidence="2">
    <location>
        <begin position="3809"/>
        <end position="3819"/>
    </location>
</feature>
<feature type="region of interest" description="Disordered" evidence="2">
    <location>
        <begin position="4580"/>
        <end position="4651"/>
    </location>
</feature>
<feature type="compositionally biased region" description="Basic and acidic residues" evidence="2">
    <location>
        <begin position="4172"/>
        <end position="4185"/>
    </location>
</feature>
<feature type="compositionally biased region" description="Basic and acidic residues" evidence="2">
    <location>
        <begin position="571"/>
        <end position="621"/>
    </location>
</feature>
<feature type="region of interest" description="Disordered" evidence="2">
    <location>
        <begin position="407"/>
        <end position="621"/>
    </location>
</feature>
<evidence type="ECO:0000313" key="3">
    <source>
        <dbReference type="EMBL" id="RDW74079.1"/>
    </source>
</evidence>
<feature type="compositionally biased region" description="Low complexity" evidence="2">
    <location>
        <begin position="4743"/>
        <end position="4760"/>
    </location>
</feature>
<feature type="compositionally biased region" description="Basic and acidic residues" evidence="2">
    <location>
        <begin position="161"/>
        <end position="191"/>
    </location>
</feature>
<feature type="compositionally biased region" description="Basic and acidic residues" evidence="2">
    <location>
        <begin position="4528"/>
        <end position="4539"/>
    </location>
</feature>
<feature type="compositionally biased region" description="Basic and acidic residues" evidence="2">
    <location>
        <begin position="3653"/>
        <end position="3663"/>
    </location>
</feature>
<dbReference type="InterPro" id="IPR053268">
    <property type="entry name" value="Woronin_anchor"/>
</dbReference>
<feature type="compositionally biased region" description="Basic residues" evidence="2">
    <location>
        <begin position="3683"/>
        <end position="3694"/>
    </location>
</feature>
<protein>
    <recommendedName>
        <fullName evidence="5">Involucrin repeat protein</fullName>
    </recommendedName>
</protein>
<feature type="compositionally biased region" description="Basic residues" evidence="2">
    <location>
        <begin position="4123"/>
        <end position="4134"/>
    </location>
</feature>
<feature type="compositionally biased region" description="Polar residues" evidence="2">
    <location>
        <begin position="4403"/>
        <end position="4412"/>
    </location>
</feature>
<evidence type="ECO:0000256" key="1">
    <source>
        <dbReference type="SAM" id="Coils"/>
    </source>
</evidence>
<feature type="compositionally biased region" description="Basic and acidic residues" evidence="2">
    <location>
        <begin position="1272"/>
        <end position="1281"/>
    </location>
</feature>
<feature type="compositionally biased region" description="Basic residues" evidence="2">
    <location>
        <begin position="1298"/>
        <end position="1307"/>
    </location>
</feature>
<feature type="compositionally biased region" description="Pro residues" evidence="2">
    <location>
        <begin position="1583"/>
        <end position="1592"/>
    </location>
</feature>
<feature type="compositionally biased region" description="Low complexity" evidence="2">
    <location>
        <begin position="84"/>
        <end position="98"/>
    </location>
</feature>
<feature type="compositionally biased region" description="Basic residues" evidence="2">
    <location>
        <begin position="2664"/>
        <end position="2674"/>
    </location>
</feature>
<feature type="compositionally biased region" description="Low complexity" evidence="2">
    <location>
        <begin position="1880"/>
        <end position="1890"/>
    </location>
</feature>
<feature type="compositionally biased region" description="Basic and acidic residues" evidence="2">
    <location>
        <begin position="1484"/>
        <end position="1494"/>
    </location>
</feature>
<feature type="compositionally biased region" description="Basic and acidic residues" evidence="2">
    <location>
        <begin position="3946"/>
        <end position="3961"/>
    </location>
</feature>
<evidence type="ECO:0000256" key="2">
    <source>
        <dbReference type="SAM" id="MobiDB-lite"/>
    </source>
</evidence>
<feature type="compositionally biased region" description="Basic and acidic residues" evidence="2">
    <location>
        <begin position="439"/>
        <end position="481"/>
    </location>
</feature>
<evidence type="ECO:0000313" key="4">
    <source>
        <dbReference type="Proteomes" id="UP000256328"/>
    </source>
</evidence>
<feature type="compositionally biased region" description="Basic and acidic residues" evidence="2">
    <location>
        <begin position="4588"/>
        <end position="4597"/>
    </location>
</feature>
<feature type="region of interest" description="Disordered" evidence="2">
    <location>
        <begin position="161"/>
        <end position="206"/>
    </location>
</feature>
<feature type="region of interest" description="Disordered" evidence="2">
    <location>
        <begin position="1861"/>
        <end position="1894"/>
    </location>
</feature>
<feature type="compositionally biased region" description="Basic residues" evidence="2">
    <location>
        <begin position="3202"/>
        <end position="3211"/>
    </location>
</feature>
<feature type="compositionally biased region" description="Basic and acidic residues" evidence="2">
    <location>
        <begin position="1146"/>
        <end position="1177"/>
    </location>
</feature>
<feature type="compositionally biased region" description="Low complexity" evidence="2">
    <location>
        <begin position="1182"/>
        <end position="1194"/>
    </location>
</feature>
<sequence length="5351" mass="591285">MADRSRRSPEGSVRRRKEYTRAEYDERQRMRSRNDSISLSSSSSSSYIDISRTFPRNRIGGVIKTFFSTPSEHRRRLRRRRSGRLASHSNSSSSSINSDLAYGTGFLKKPKHRHARSRKGKERETGRESDRERERPGLGRRAATDAEIIAVGAGLAALAKKQNDMDLRHARDGKTSEIYMSKETRESRIRGESGPSRGLLPSKVSYGSDTFDEDGWESASDAESEYSVDSKLAYGSVVNASVWGPTPRPPQPRRTDSIVDPRLFGPNNSLHGLVTEPVGFQDVDIHYHSDFGQSPEVPLPHPESNSSTTNITLQQVFPIGTSDPSRFEAGRGSVVSSRPEGYVSRPAPIPIQQPQPVTPVSQSVYEPVYATRSESGGILKKSSSSSGRGKSLAEAALAGVAGAAIGAALSSDRKSDRGDKSRVDDDTPSRRKSGSSKSDSGKEERRRDKRGSPDREDRKERRREKERELEREKEREEESRRDKKREKRRDETREETKEERRERRREERRGERRIGEEPRSKSEISSSEISRTVDPFQFQVADDAFPTPDIDGAIQFSTPRRHESVPTVVTVDREPDFARNHSSSIRERPVGVRSDSGRDYADRDVRDTRYTRSEVHDERRTLEDAKHFYEETEHSTAPIAAAAMGAAVAAVAMEGYRESRSERRRGERRGEYDEYDSKSRVTESQESARDKVQEEADRAYREIVMARKIASNVIRSRTPSPDASIVDKYASKDEEPEVIQIVTPPEMEHHKKKGPYDAPNADCEIDQVLTPKDFENFTSPTRENADFSYFSRDYRMSKDRPLLNLVQPTPIPSPLPEMQEPRNEPSQSQPKKSKYDRDVQSEVAQSTQPKADKYESRSDVGQPGRYEDRGRGRSMPSYEPEVTQSPTASTISKAVTWGENETKHFEVESPSHSPVRSRDQAEEPRPSSSNSKSTGWGAIAAGIIGAGAAAAVANGNDTNFKSKPQENGHDKTGSYEYRGIVVEPESPPRSSERRSPPATGPKPISSQSSHIPGAFEDDLDFTATLAAGLQDTGFDPNIVINDPTYRRRTSPPGSNGPETESQGYKAPFAETVTDLGVFQVDSPGHEGALPVQGFVVGEVPDTPRDESAGQGEFDEWPTKLSKKEQKKRDKAAKRLSGDVNPLDEIPTTKEIVKEPEEYFESKLSKKDQKKRDKEAKRQSILAEEATPSEEPTSTRSLVEEPESYFETPKKSKKKSKKGSSYDDYEDDQRDSRSTVSVPVDAYKDVLNEETPVITSAVDDWDTPKKSKKKSKRDSDRFDSPSHSRPSSEVGSELERSSSKKSKDKSKRRSEQYDVDPTEIPLPMVTPSEFSRDDYDDRKTRRSNRDSGIFDSTDRGESRSVVSAGASRYDDDETRKSKKKHRSSRDDDDAKSIASAPAGDEWEDSKKSKKKDKKSGSGFFGLFGSKSEPEPKESSKDEWDEPKKKKKSKRSSTIDSSSDIYSGNGHANGTGSRISLGNGDGNGYRSDEDQRKRDSFLANPGTLGAGVGLAGAALAIAAQHQHSNAATADRELAEATNPAVSDLPFRQRAQDDRILSSTLETFDPEITERDFRPSIDPQYGDLLPLPPSSPPSPDIDSTENLPELPESRPATPEEQRRPTRDKSARRSMYETPMKSPSHSAVPLNFVMRNRSIPTSPVLGRASPSASPATSNQDILSAHRSRPRPTSWDSTKEFKPLYLVESNRRPSINQQTEPDEPLPELPPSTRSSRSSSQLEVDGTTKAGPQDQATESSENPVTGPLSINTSVSASEFLGSQESTPRAKNISQSIDGALENSQMSPSKEPLDDSRPIESSLEQSNEDTGKEAAIAGAVGAITLASSLGYFASTPASKATNDSWVESLPSYAAQPQEPSPIDPMTKDRSSYLLNSSPPSNFGLETHALPQIEEPEIGDIHDTSEGLGLGVHRSPELEPSYSVDASNDIDPSKDNIFEPPSLSQAVTMVGIEDQETIGAEPKDDLDEFPLTKSKKDKKKDKKKNKLSRSSTQEDFSLPQSSEETATNILPAADDFSSFETKKSKKKKGKSNFDWEQEPGPEPVSELVVEAEPELPPNSSAKEADAIETATFDTPLKKSKKKKGKSNLDWEPESEITPEPESVPEPAEMGFGPTEPVEELQQEPEPQPEPEPEQLVTSSSKKSKKSKKGKASLDWEPESEAVSQPEPILAPETTHKEVGTLEAIEESQPAVETEQFITSSKKNKKKKAKSNFDWEPEPEVESKHEPESAAESSEKAVETFDTGADPEPEQVLTPTTSKKNKKKKGKSTVDWEPEPEAESKPVPELEIAPEPNEKGIEVVKAREDIQPEPAHEAAEKDIQDKEAVDNPEPEPASEFTERGVEEATSEQPTTSSKKSKKKKGNPSSDWEPEPELASQSLENAIDPNEEFEQFVTPTSSKKSKKKKNKSISNWEPEPEEMPLETAEATVVAEALEKEVNLTSITNETDPLHTPEFKSMPIQQEGNIAPSAQGPTEPVLNADIEQNMESKPEVELQPVHVETKPISNEQSELIPKDQGDDTTAGDETMPQSKEKVIDVQPEPVEDFEEFSTPVSRKGKENKGTSNLDWTVEPETILESVDKDVGGVATSEEMEQFTMPTSKKNKKKKGKALLDWEPEPEAQLESTLAEPTPEPPVLDDAVAKNVEIVETTEEPEQFTKSTSKKNKKKKGKATLDWEPEPESQLQSLPQVEPQAEPKASESLNSTPAIGLEPQPESQLSSESQPKPEHELPRSLEKDVYAIQEPEEITMSSTKKNKKKKGKSTFDWEPEPESQPEPQVEPAANGPAEATEMGVEGSETVNEAAEYITTSSKKSKKKGKKTKAWEIEDEPAADAITEQPQIEEPETYVVAGSKKSKKKSKKAQNLEPDNQTPDEPLAEPEPLESAPLPGSDLSKEQIPSPDGPPVDQQPSPSIVTPGELGAPSTSATTPWFTATEEPAGSSGVDYFPPANDSNISLSRQDPEDAEKDNTISTEAIPITAVTDVASDIHEPHTEDGLEQESAKSTDNKLVDSTKSGLDVGFSEEQLRLAKQMQEEFSAGSKKSKKDKKKRQSSLPPASEFEEPRARHLDDVKDDHPRSRSLSADPANVAGASIGSERKPLYSDEQLELARQLKAEQESGGKKSKKDKKKRSGLSRSSTYDDFAQEYPEEELPVETAELVTATPDLEINEGPKPDGFAAGYQEDQLSLARQLQAEFGSASGKKSKKERNRRSTSQTPIEEREPASDYFGDTQPTLTLVGDRDPERQATPDQTGKDTPDGLTAGYREEQLELARQLKEEFGSGSKKSKKGKKRDSLLRTATEDDFSSENFVTPMEEPPELYIDQGDASQAQTPNPDEEFAFSTKKSKKGKKGQSLSEAVSEKFAAQEKAAQDQDEQVAVEGSAAENAEAEFSVPSTKKSKKDKKRQSLLRHATEDDFSSDYPAKESEEFSGPATPVEATPAEEFISPSKKSKKDKKDKKRQSLLRSTNEDDFSSDNPAKEAEDFPPEQATLETAPTEEPAISTNKSKKDKKRQSLMDDEPKEEIVLDSASKAFDESRAAESALEPSAIETSTDPIAANAEDEFALPPKKSKKNKKNRQSQLLDTTDEIGSDSAAVEPVSEQPFVGIPDSMDKGPEENVAYQEDEFAPVSKKKSKKDKKRQSLVPADDPPAEVLNESRDLEHLETSEQAIESAVVVSTDDFPPVSKKKSKKDKKRQSLALDDDMSSQIVTEAQEVTPAADPETPGRGHEEPADDSNKRAIANPEDKFASVPETSSQTDRKDQSLSPTDDTAGVDFDTQEPEVSSTGLPKPTEEIIEATTAAPEDEFAFMPKKSKKNKKKGKLAAIQDDTTDVSPTYVSMVDELENSKTLPAETTLDDFEYSSKKSTKSKKKQNVVSIDEDPVEEVATDVNPANDIAQEAVDKIESTNLENTPDAEEEFQFTSKKSKKGKKNRNSILDSSSFNDSSDAVVDKSEAPVDDEKALNDESITVVEQDEELGFSTKKSKKDKKKRQSLQQTATFDSAAVITPTDEVVQSDSFKLSEGKDVTMDNQSEEFEYSTKKSKKDKKKRQSLLTSDPSAILPVETGTAEPLSLEPESMEAEAAREQGRSGVAAAEELPDEANNPEELAVTTGADTSDAAFDSFGRKLSKKDKKKRKESLKADLTSSSWADEMEAHVSKDTEKGVEIGEQSIYDQVLDKVEPPVDDFSKPNKKGKKGKKNQGWDDSMATAGVLAPTTETESPREVEDVLVTTREPVQTSHGDLVRKSTEPEEDPSKHLGLATTGIALAATALIEAKEKQADLQVSDAKSFVEPKTPEATTGTPTRKLSKKEKRKKNLDKRTPREDDIFDDPVLWEGKDPKSHEEIQAGDNDGSDDGFWSPPKREEEVQLYEEPISMTEPSHDHDPAQASTPPESVQEPLALVPAISNDEQATGTDRNISKDIQENTNNTEQEVFPKVAEESSVETPSKQFDDNSDVLTRSSSKKDKKKKNRVAELYMSLEEHSSRPAETSNKAKKDNRISEIYQPLERLSSEPTDLVEQKKHNRSAEVYTPFEEKASGAEPAKDTSLTQIPVIVRDVAVDSPSLSSSPIPPLSASKFRQSGSFGLPILPEELEPRKLDRDPPGLGTPDINRDSAFVTESPTPYHRGKLHDQEPLRDSGVHLRDYSPGGKRRSVASTDDAIARLSWPSVDEDTETVDLFHSQRSKAERAITPSRDIQPPQKLKESKYGDLRSVKPLADKTKPFNDGIIGTGTVAARVAAMQSPGQSYSSREQQRPSSGQSQRSASNINRMRTPDPKITRPESVSSNRSTASSTHSLRRTDRRFSGDLRSLSQRSKLDLAKEAELAAITATSITAASNVIANNSTPSANEGRVRAKDKDMADVYDGFGEGRLGSPRSPTRPHSMRRRQSMQVLDLETRLEQLSAENQALAEAKEVAERTLQTTQHAAASLADRDSEIDSLKASLDWLHREVNRLTEVNEGLTSANVTLGNQYNDRYGLLETQHSQATRELQEIRAAHNNLAVGNTEVQTSLAAKDEEIAQLRSELEAAKERIRTMQREILASKANDSEFLVVRDEDYFDVACQQLCQHVQQWVLRFSKFSDMRACRLTREINNDKIIDRLDNAILDGSDVDDYLADRVKRRDVFMSMTMTMVWEFIFTRYLFGMDREQRQKLKSLEKLLLEVGPPAAVHLWRATTLTLLAKRQAFLQQREQDTEAVVNEILNTLFEILPPPSQLEDQIGQQLRRVMKAAVDLSIEMRTQRAEYMMLPPLQPEYDANGELASKVIFNAALMNERSGDTVSNEDLEAQKAVVRVVLFPLVVKKGDDRGDGDEEIVVCPAQVLVAKAKKTGTGSHDNRSRVSMQSNMPAAEYTDGMENSI</sequence>
<feature type="compositionally biased region" description="Low complexity" evidence="2">
    <location>
        <begin position="1415"/>
        <end position="1425"/>
    </location>
</feature>
<feature type="compositionally biased region" description="Basic and acidic residues" evidence="2">
    <location>
        <begin position="963"/>
        <end position="973"/>
    </location>
</feature>
<feature type="compositionally biased region" description="Basic and acidic residues" evidence="2">
    <location>
        <begin position="1329"/>
        <end position="1344"/>
    </location>
</feature>
<feature type="compositionally biased region" description="Polar residues" evidence="2">
    <location>
        <begin position="1744"/>
        <end position="1797"/>
    </location>
</feature>
<name>A0A3D8RJ51_9HELO</name>
<feature type="compositionally biased region" description="Basic and acidic residues" evidence="2">
    <location>
        <begin position="411"/>
        <end position="429"/>
    </location>
</feature>
<feature type="compositionally biased region" description="Basic residues" evidence="2">
    <location>
        <begin position="4037"/>
        <end position="4047"/>
    </location>
</feature>
<feature type="compositionally biased region" description="Basic and acidic residues" evidence="2">
    <location>
        <begin position="3264"/>
        <end position="3279"/>
    </location>
</feature>
<feature type="compositionally biased region" description="Basic residues" evidence="2">
    <location>
        <begin position="1981"/>
        <end position="1995"/>
    </location>
</feature>
<feature type="compositionally biased region" description="Basic residues" evidence="2">
    <location>
        <begin position="3122"/>
        <end position="3133"/>
    </location>
</feature>
<feature type="compositionally biased region" description="Basic residues" evidence="2">
    <location>
        <begin position="3567"/>
        <end position="3576"/>
    </location>
</feature>
<feature type="compositionally biased region" description="Low complexity" evidence="2">
    <location>
        <begin position="4777"/>
        <end position="4789"/>
    </location>
</feature>
<feature type="compositionally biased region" description="Basic and acidic residues" evidence="2">
    <location>
        <begin position="2299"/>
        <end position="2332"/>
    </location>
</feature>
<feature type="compositionally biased region" description="Basic residues" evidence="2">
    <location>
        <begin position="108"/>
        <end position="120"/>
    </location>
</feature>
<proteinExistence type="predicted"/>
<feature type="compositionally biased region" description="Basic and acidic residues" evidence="2">
    <location>
        <begin position="3062"/>
        <end position="3078"/>
    </location>
</feature>
<feature type="compositionally biased region" description="Basic residues" evidence="2">
    <location>
        <begin position="4302"/>
        <end position="4313"/>
    </location>
</feature>
<feature type="compositionally biased region" description="Basic residues" evidence="2">
    <location>
        <begin position="3921"/>
        <end position="3930"/>
    </location>
</feature>
<feature type="compositionally biased region" description="Polar residues" evidence="2">
    <location>
        <begin position="2924"/>
        <end position="2933"/>
    </location>
</feature>
<accession>A0A3D8RJ51</accession>
<feature type="compositionally biased region" description="Basic and acidic residues" evidence="2">
    <location>
        <begin position="4475"/>
        <end position="4495"/>
    </location>
</feature>
<feature type="compositionally biased region" description="Polar residues" evidence="2">
    <location>
        <begin position="1662"/>
        <end position="1673"/>
    </location>
</feature>
<feature type="region of interest" description="Disordered" evidence="2">
    <location>
        <begin position="4278"/>
        <end position="4540"/>
    </location>
</feature>
<feature type="region of interest" description="Disordered" evidence="2">
    <location>
        <begin position="3850"/>
        <end position="3880"/>
    </location>
</feature>
<feature type="region of interest" description="Disordered" evidence="2">
    <location>
        <begin position="3902"/>
        <end position="3966"/>
    </location>
</feature>
<feature type="region of interest" description="Disordered" evidence="2">
    <location>
        <begin position="715"/>
        <end position="762"/>
    </location>
</feature>
<feature type="compositionally biased region" description="Basic residues" evidence="2">
    <location>
        <begin position="2149"/>
        <end position="2158"/>
    </location>
</feature>
<feature type="compositionally biased region" description="Basic and acidic residues" evidence="2">
    <location>
        <begin position="1426"/>
        <end position="1442"/>
    </location>
</feature>
<feature type="region of interest" description="Disordered" evidence="2">
    <location>
        <begin position="1"/>
        <end position="46"/>
    </location>
</feature>
<feature type="compositionally biased region" description="Basic residues" evidence="2">
    <location>
        <begin position="73"/>
        <end position="83"/>
    </location>
</feature>
<feature type="compositionally biased region" description="Basic and acidic residues" evidence="2">
    <location>
        <begin position="1"/>
        <end position="34"/>
    </location>
</feature>
<dbReference type="Proteomes" id="UP000256328">
    <property type="component" value="Unassembled WGS sequence"/>
</dbReference>
<feature type="compositionally biased region" description="Basic residues" evidence="2">
    <location>
        <begin position="3396"/>
        <end position="3407"/>
    </location>
</feature>
<feature type="region of interest" description="Disordered" evidence="2">
    <location>
        <begin position="798"/>
        <end position="935"/>
    </location>
</feature>
<feature type="region of interest" description="Disordered" evidence="2">
    <location>
        <begin position="70"/>
        <end position="141"/>
    </location>
</feature>
<feature type="compositionally biased region" description="Basic residues" evidence="2">
    <location>
        <begin position="4186"/>
        <end position="4195"/>
    </location>
</feature>
<reference evidence="3 4" key="1">
    <citation type="journal article" date="2018" name="IMA Fungus">
        <title>IMA Genome-F 9: Draft genome sequence of Annulohypoxylon stygium, Aspergillus mulundensis, Berkeleyomyces basicola (syn. Thielaviopsis basicola), Ceratocystis smalleyi, two Cercospora beticola strains, Coleophoma cylindrospora, Fusarium fracticaudum, Phialophora cf. hyalina, and Morchella septimelata.</title>
        <authorList>
            <person name="Wingfield B.D."/>
            <person name="Bills G.F."/>
            <person name="Dong Y."/>
            <person name="Huang W."/>
            <person name="Nel W.J."/>
            <person name="Swalarsk-Parry B.S."/>
            <person name="Vaghefi N."/>
            <person name="Wilken P.M."/>
            <person name="An Z."/>
            <person name="de Beer Z.W."/>
            <person name="De Vos L."/>
            <person name="Chen L."/>
            <person name="Duong T.A."/>
            <person name="Gao Y."/>
            <person name="Hammerbacher A."/>
            <person name="Kikkert J.R."/>
            <person name="Li Y."/>
            <person name="Li H."/>
            <person name="Li K."/>
            <person name="Li Q."/>
            <person name="Liu X."/>
            <person name="Ma X."/>
            <person name="Naidoo K."/>
            <person name="Pethybridge S.J."/>
            <person name="Sun J."/>
            <person name="Steenkamp E.T."/>
            <person name="van der Nest M.A."/>
            <person name="van Wyk S."/>
            <person name="Wingfield M.J."/>
            <person name="Xiong C."/>
            <person name="Yue Q."/>
            <person name="Zhang X."/>
        </authorList>
    </citation>
    <scope>NUCLEOTIDE SEQUENCE [LARGE SCALE GENOMIC DNA]</scope>
    <source>
        <strain evidence="3 4">BP5796</strain>
    </source>
</reference>
<feature type="region of interest" description="Disordered" evidence="2">
    <location>
        <begin position="1517"/>
        <end position="1821"/>
    </location>
</feature>
<feature type="compositionally biased region" description="Basic residues" evidence="2">
    <location>
        <begin position="2814"/>
        <end position="2823"/>
    </location>
</feature>
<feature type="region of interest" description="Disordered" evidence="2">
    <location>
        <begin position="4009"/>
        <end position="4255"/>
    </location>
</feature>
<feature type="compositionally biased region" description="Low complexity" evidence="2">
    <location>
        <begin position="1721"/>
        <end position="1730"/>
    </location>
</feature>
<feature type="compositionally biased region" description="Basic residues" evidence="2">
    <location>
        <begin position="3448"/>
        <end position="3461"/>
    </location>
</feature>
<feature type="compositionally biased region" description="Basic and acidic residues" evidence="2">
    <location>
        <begin position="3111"/>
        <end position="3121"/>
    </location>
</feature>
<feature type="region of interest" description="Disordered" evidence="2">
    <location>
        <begin position="1094"/>
        <end position="1503"/>
    </location>
</feature>
<feature type="region of interest" description="Disordered" evidence="2">
    <location>
        <begin position="320"/>
        <end position="360"/>
    </location>
</feature>
<dbReference type="PANTHER" id="PTHR40641:SF2">
    <property type="entry name" value="INVOLUCRIN REPEAT PROTEIN"/>
    <property type="match status" value="1"/>
</dbReference>
<feature type="compositionally biased region" description="Basic and acidic residues" evidence="2">
    <location>
        <begin position="121"/>
        <end position="137"/>
    </location>
</feature>
<feature type="region of interest" description="Disordered" evidence="2">
    <location>
        <begin position="4675"/>
        <end position="4704"/>
    </location>
</feature>
<feature type="compositionally biased region" description="Low complexity" evidence="2">
    <location>
        <begin position="3932"/>
        <end position="3944"/>
    </location>
</feature>
<feature type="compositionally biased region" description="Basic and acidic residues" evidence="2">
    <location>
        <begin position="2727"/>
        <end position="2741"/>
    </location>
</feature>
<organism evidence="3 4">
    <name type="scientific">Coleophoma crateriformis</name>
    <dbReference type="NCBI Taxonomy" id="565419"/>
    <lineage>
        <taxon>Eukaryota</taxon>
        <taxon>Fungi</taxon>
        <taxon>Dikarya</taxon>
        <taxon>Ascomycota</taxon>
        <taxon>Pezizomycotina</taxon>
        <taxon>Leotiomycetes</taxon>
        <taxon>Helotiales</taxon>
        <taxon>Dermateaceae</taxon>
        <taxon>Coleophoma</taxon>
    </lineage>
</organism>
<feature type="compositionally biased region" description="Basic and acidic residues" evidence="2">
    <location>
        <begin position="3239"/>
        <end position="3257"/>
    </location>
</feature>
<feature type="compositionally biased region" description="Basic residues" evidence="2">
    <location>
        <begin position="3628"/>
        <end position="3639"/>
    </location>
</feature>
<feature type="compositionally biased region" description="Low complexity" evidence="2">
    <location>
        <begin position="35"/>
        <end position="46"/>
    </location>
</feature>
<feature type="compositionally biased region" description="Pro residues" evidence="2">
    <location>
        <begin position="347"/>
        <end position="357"/>
    </location>
</feature>
<feature type="compositionally biased region" description="Basic and acidic residues" evidence="2">
    <location>
        <begin position="2987"/>
        <end position="3012"/>
    </location>
</feature>
<feature type="compositionally biased region" description="Basic and acidic residues" evidence="2">
    <location>
        <begin position="900"/>
        <end position="909"/>
    </location>
</feature>
<feature type="compositionally biased region" description="Basic and acidic residues" evidence="2">
    <location>
        <begin position="4331"/>
        <end position="4341"/>
    </location>
</feature>
<feature type="coiled-coil region" evidence="1">
    <location>
        <begin position="4998"/>
        <end position="5039"/>
    </location>
</feature>
<feature type="compositionally biased region" description="Polar residues" evidence="2">
    <location>
        <begin position="1464"/>
        <end position="1474"/>
    </location>
</feature>
<feature type="compositionally biased region" description="Basic and acidic residues" evidence="2">
    <location>
        <begin position="488"/>
        <end position="522"/>
    </location>
</feature>
<feature type="compositionally biased region" description="Low complexity" evidence="2">
    <location>
        <begin position="2713"/>
        <end position="2726"/>
    </location>
</feature>
<keyword evidence="1" id="KW-0175">Coiled coil</keyword>
<feature type="region of interest" description="Disordered" evidence="2">
    <location>
        <begin position="955"/>
        <end position="1016"/>
    </location>
</feature>
<feature type="compositionally biased region" description="Basic and acidic residues" evidence="2">
    <location>
        <begin position="2228"/>
        <end position="2246"/>
    </location>
</feature>
<comment type="caution">
    <text evidence="3">The sequence shown here is derived from an EMBL/GenBank/DDBJ whole genome shotgun (WGS) entry which is preliminary data.</text>
</comment>
<gene>
    <name evidence="3" type="ORF">BP5796_07521</name>
</gene>
<feature type="region of interest" description="Disordered" evidence="2">
    <location>
        <begin position="4734"/>
        <end position="4799"/>
    </location>
</feature>
<feature type="region of interest" description="Disordered" evidence="2">
    <location>
        <begin position="653"/>
        <end position="695"/>
    </location>
</feature>
<dbReference type="OrthoDB" id="5365701at2759"/>
<feature type="compositionally biased region" description="Basic and acidic residues" evidence="2">
    <location>
        <begin position="4624"/>
        <end position="4639"/>
    </location>
</feature>
<feature type="region of interest" description="Disordered" evidence="2">
    <location>
        <begin position="1908"/>
        <end position="2431"/>
    </location>
</feature>
<feature type="compositionally biased region" description="Polar residues" evidence="2">
    <location>
        <begin position="1051"/>
        <end position="1062"/>
    </location>
</feature>
<dbReference type="PANTHER" id="PTHR40641">
    <property type="entry name" value="INVOLUCRIN REPEAT PROTEIN (AFU_ORTHOLOGUE AFUA_2G08060)"/>
    <property type="match status" value="1"/>
</dbReference>
<feature type="compositionally biased region" description="Basic and acidic residues" evidence="2">
    <location>
        <begin position="4238"/>
        <end position="4252"/>
    </location>
</feature>
<feature type="region of interest" description="Disordered" evidence="2">
    <location>
        <begin position="1028"/>
        <end position="1065"/>
    </location>
</feature>
<feature type="region of interest" description="Disordered" evidence="2">
    <location>
        <begin position="2507"/>
        <end position="3824"/>
    </location>
</feature>
<feature type="compositionally biased region" description="Basic and acidic residues" evidence="2">
    <location>
        <begin position="3721"/>
        <end position="3745"/>
    </location>
</feature>
<feature type="compositionally biased region" description="Acidic residues" evidence="2">
    <location>
        <begin position="2124"/>
        <end position="2140"/>
    </location>
</feature>
<feature type="compositionally biased region" description="Basic residues" evidence="2">
    <location>
        <begin position="3042"/>
        <end position="3052"/>
    </location>
</feature>
<feature type="compositionally biased region" description="Acidic residues" evidence="2">
    <location>
        <begin position="3143"/>
        <end position="3153"/>
    </location>
</feature>
<dbReference type="EMBL" id="PDLN01000010">
    <property type="protein sequence ID" value="RDW74079.1"/>
    <property type="molecule type" value="Genomic_DNA"/>
</dbReference>
<feature type="compositionally biased region" description="Basic and acidic residues" evidence="2">
    <location>
        <begin position="1610"/>
        <end position="1627"/>
    </location>
</feature>
<feature type="region of interest" description="Disordered" evidence="2">
    <location>
        <begin position="4860"/>
        <end position="4881"/>
    </location>
</feature>
<feature type="compositionally biased region" description="Basic and acidic residues" evidence="2">
    <location>
        <begin position="4149"/>
        <end position="4162"/>
    </location>
</feature>
<feature type="compositionally biased region" description="Polar residues" evidence="2">
    <location>
        <begin position="882"/>
        <end position="893"/>
    </location>
</feature>
<keyword evidence="4" id="KW-1185">Reference proteome</keyword>